<evidence type="ECO:0000259" key="2">
    <source>
        <dbReference type="Pfam" id="PF18970"/>
    </source>
</evidence>
<proteinExistence type="predicted"/>
<keyword evidence="4" id="KW-1185">Reference proteome</keyword>
<feature type="region of interest" description="Disordered" evidence="1">
    <location>
        <begin position="1"/>
        <end position="36"/>
    </location>
</feature>
<sequence>MMDEYVPGLLPPEESLDDEELGDDVDGPGYSPPDRPIGSLAWGVTAYEASMHEPLSLRLAHEVPDVGAEEFGDGIGDASDTAGELIDDQVGYTRAGRLVWADQDPGDPSSDYRAEDVGIDGGAASAEEAAIHIIPDDPFDP</sequence>
<accession>A0A7W9GV10</accession>
<gene>
    <name evidence="3" type="ORF">HD601_004874</name>
</gene>
<evidence type="ECO:0000256" key="1">
    <source>
        <dbReference type="SAM" id="MobiDB-lite"/>
    </source>
</evidence>
<dbReference type="AlphaFoldDB" id="A0A7W9GV10"/>
<feature type="compositionally biased region" description="Acidic residues" evidence="1">
    <location>
        <begin position="14"/>
        <end position="26"/>
    </location>
</feature>
<protein>
    <recommendedName>
        <fullName evidence="2">DUF5709 domain-containing protein</fullName>
    </recommendedName>
</protein>
<dbReference type="InterPro" id="IPR043763">
    <property type="entry name" value="DUF5709"/>
</dbReference>
<dbReference type="EMBL" id="JACHMM010000001">
    <property type="protein sequence ID" value="MBB5790299.1"/>
    <property type="molecule type" value="Genomic_DNA"/>
</dbReference>
<feature type="domain" description="DUF5709" evidence="2">
    <location>
        <begin position="89"/>
        <end position="136"/>
    </location>
</feature>
<reference evidence="3 4" key="1">
    <citation type="submission" date="2020-08" db="EMBL/GenBank/DDBJ databases">
        <title>Sequencing the genomes of 1000 actinobacteria strains.</title>
        <authorList>
            <person name="Klenk H.-P."/>
        </authorList>
    </citation>
    <scope>NUCLEOTIDE SEQUENCE [LARGE SCALE GENOMIC DNA]</scope>
    <source>
        <strain evidence="3 4">DSM 102122</strain>
    </source>
</reference>
<evidence type="ECO:0000313" key="4">
    <source>
        <dbReference type="Proteomes" id="UP000542813"/>
    </source>
</evidence>
<name>A0A7W9GV10_9ACTN</name>
<dbReference type="RefSeq" id="WP_184826261.1">
    <property type="nucleotide sequence ID" value="NZ_JACHMM010000001.1"/>
</dbReference>
<organism evidence="3 4">
    <name type="scientific">Jiangella mangrovi</name>
    <dbReference type="NCBI Taxonomy" id="1524084"/>
    <lineage>
        <taxon>Bacteria</taxon>
        <taxon>Bacillati</taxon>
        <taxon>Actinomycetota</taxon>
        <taxon>Actinomycetes</taxon>
        <taxon>Jiangellales</taxon>
        <taxon>Jiangellaceae</taxon>
        <taxon>Jiangella</taxon>
    </lineage>
</organism>
<comment type="caution">
    <text evidence="3">The sequence shown here is derived from an EMBL/GenBank/DDBJ whole genome shotgun (WGS) entry which is preliminary data.</text>
</comment>
<dbReference type="Proteomes" id="UP000542813">
    <property type="component" value="Unassembled WGS sequence"/>
</dbReference>
<evidence type="ECO:0000313" key="3">
    <source>
        <dbReference type="EMBL" id="MBB5790299.1"/>
    </source>
</evidence>
<dbReference type="Pfam" id="PF18970">
    <property type="entry name" value="DUF5709"/>
    <property type="match status" value="1"/>
</dbReference>